<dbReference type="InterPro" id="IPR036390">
    <property type="entry name" value="WH_DNA-bd_sf"/>
</dbReference>
<feature type="compositionally biased region" description="Basic residues" evidence="4">
    <location>
        <begin position="412"/>
        <end position="423"/>
    </location>
</feature>
<name>A0AAD6I5G3_PENCN</name>
<dbReference type="GO" id="GO:0043565">
    <property type="term" value="F:sequence-specific DNA binding"/>
    <property type="evidence" value="ECO:0007669"/>
    <property type="project" value="InterPro"/>
</dbReference>
<dbReference type="Proteomes" id="UP001219568">
    <property type="component" value="Unassembled WGS sequence"/>
</dbReference>
<comment type="subcellular location">
    <subcellularLocation>
        <location evidence="1">Nucleus</location>
    </subcellularLocation>
</comment>
<evidence type="ECO:0000256" key="1">
    <source>
        <dbReference type="ARBA" id="ARBA00004123"/>
    </source>
</evidence>
<feature type="region of interest" description="Disordered" evidence="4">
    <location>
        <begin position="384"/>
        <end position="423"/>
    </location>
</feature>
<protein>
    <recommendedName>
        <fullName evidence="5">HSF-type DNA-binding domain-containing protein</fullName>
    </recommendedName>
</protein>
<evidence type="ECO:0000256" key="4">
    <source>
        <dbReference type="SAM" id="MobiDB-lite"/>
    </source>
</evidence>
<dbReference type="EMBL" id="JAQJZL010000012">
    <property type="protein sequence ID" value="KAJ6034122.1"/>
    <property type="molecule type" value="Genomic_DNA"/>
</dbReference>
<feature type="domain" description="HSF-type DNA-binding" evidence="5">
    <location>
        <begin position="305"/>
        <end position="384"/>
    </location>
</feature>
<reference evidence="6" key="1">
    <citation type="journal article" date="2023" name="IMA Fungus">
        <title>Comparative genomic study of the Penicillium genus elucidates a diverse pangenome and 15 lateral gene transfer events.</title>
        <authorList>
            <person name="Petersen C."/>
            <person name="Sorensen T."/>
            <person name="Nielsen M.R."/>
            <person name="Sondergaard T.E."/>
            <person name="Sorensen J.L."/>
            <person name="Fitzpatrick D.A."/>
            <person name="Frisvad J.C."/>
            <person name="Nielsen K.L."/>
        </authorList>
    </citation>
    <scope>NUCLEOTIDE SEQUENCE</scope>
    <source>
        <strain evidence="6">IBT 15450</strain>
    </source>
</reference>
<evidence type="ECO:0000259" key="5">
    <source>
        <dbReference type="Pfam" id="PF00447"/>
    </source>
</evidence>
<gene>
    <name evidence="7" type="ORF">N7460_007589</name>
    <name evidence="6" type="ORF">N7460_009939</name>
</gene>
<reference evidence="6" key="2">
    <citation type="submission" date="2023-01" db="EMBL/GenBank/DDBJ databases">
        <authorList>
            <person name="Petersen C."/>
        </authorList>
    </citation>
    <scope>NUCLEOTIDE SEQUENCE</scope>
    <source>
        <strain evidence="6">IBT 15450</strain>
    </source>
</reference>
<proteinExistence type="predicted"/>
<dbReference type="GO" id="GO:0003700">
    <property type="term" value="F:DNA-binding transcription factor activity"/>
    <property type="evidence" value="ECO:0007669"/>
    <property type="project" value="InterPro"/>
</dbReference>
<sequence length="423" mass="47107">MPTPFNEMADDGNHQTIAKIVHNFVARPDKKSLNPLRLASLSVSEFSTELANHLSTINEGGSIALGRGEKLASISLSKSLESLFSTSTPHVTERPPLTWTKLVLFAGPNFEGPTQLKIDNSSVELPEYDLKLLRSGRPWRFLSPWPDRDDCTKELQSSETALQELSSARKVIDEVLAQILLVEQRLRNHRGLVSQIFESRDHAIHRGKISICDGAQPFAQPFVPTQGAFGPGPLAEGDSIRYRDSPTIPVPIHYTSKAGSAQPVNEDPNDQAPLEDATVRNPTQHDDFGHADGTRPESRLHTSDFIQNLSEILDDPNSWEAMRRSEDGKSVLVGEESIFPAHMLAKMSTKSYQSLIRRLYYYGFHKIGGAYHHNSFIRGQPSSIRPAREMSHSPSLPSPLHKSSSQGGPRYKVIKRKRKRDSV</sequence>
<dbReference type="InterPro" id="IPR000232">
    <property type="entry name" value="HSF_DNA-bd"/>
</dbReference>
<feature type="region of interest" description="Disordered" evidence="4">
    <location>
        <begin position="256"/>
        <end position="298"/>
    </location>
</feature>
<evidence type="ECO:0000256" key="3">
    <source>
        <dbReference type="ARBA" id="ARBA00023242"/>
    </source>
</evidence>
<dbReference type="GO" id="GO:0005634">
    <property type="term" value="C:nucleus"/>
    <property type="evidence" value="ECO:0007669"/>
    <property type="project" value="UniProtKB-SubCell"/>
</dbReference>
<evidence type="ECO:0000313" key="6">
    <source>
        <dbReference type="EMBL" id="KAJ6034122.1"/>
    </source>
</evidence>
<comment type="caution">
    <text evidence="6">The sequence shown here is derived from an EMBL/GenBank/DDBJ whole genome shotgun (WGS) entry which is preliminary data.</text>
</comment>
<accession>A0AAD6I5G3</accession>
<dbReference type="EMBL" id="JAQJZL010000008">
    <property type="protein sequence ID" value="KAJ6038872.1"/>
    <property type="molecule type" value="Genomic_DNA"/>
</dbReference>
<evidence type="ECO:0000256" key="2">
    <source>
        <dbReference type="ARBA" id="ARBA00023125"/>
    </source>
</evidence>
<keyword evidence="8" id="KW-1185">Reference proteome</keyword>
<dbReference type="AlphaFoldDB" id="A0AAD6I5G3"/>
<dbReference type="SUPFAM" id="SSF46785">
    <property type="entry name" value="Winged helix' DNA-binding domain"/>
    <property type="match status" value="1"/>
</dbReference>
<evidence type="ECO:0000313" key="8">
    <source>
        <dbReference type="Proteomes" id="UP001219568"/>
    </source>
</evidence>
<dbReference type="Pfam" id="PF00447">
    <property type="entry name" value="HSF_DNA-bind"/>
    <property type="match status" value="1"/>
</dbReference>
<feature type="compositionally biased region" description="Low complexity" evidence="4">
    <location>
        <begin position="392"/>
        <end position="405"/>
    </location>
</feature>
<keyword evidence="2" id="KW-0238">DNA-binding</keyword>
<keyword evidence="3" id="KW-0539">Nucleus</keyword>
<evidence type="ECO:0000313" key="7">
    <source>
        <dbReference type="EMBL" id="KAJ6038872.1"/>
    </source>
</evidence>
<organism evidence="6 8">
    <name type="scientific">Penicillium canescens</name>
    <dbReference type="NCBI Taxonomy" id="5083"/>
    <lineage>
        <taxon>Eukaryota</taxon>
        <taxon>Fungi</taxon>
        <taxon>Dikarya</taxon>
        <taxon>Ascomycota</taxon>
        <taxon>Pezizomycotina</taxon>
        <taxon>Eurotiomycetes</taxon>
        <taxon>Eurotiomycetidae</taxon>
        <taxon>Eurotiales</taxon>
        <taxon>Aspergillaceae</taxon>
        <taxon>Penicillium</taxon>
    </lineage>
</organism>
<dbReference type="Gene3D" id="1.10.10.10">
    <property type="entry name" value="Winged helix-like DNA-binding domain superfamily/Winged helix DNA-binding domain"/>
    <property type="match status" value="1"/>
</dbReference>
<feature type="compositionally biased region" description="Basic and acidic residues" evidence="4">
    <location>
        <begin position="283"/>
        <end position="298"/>
    </location>
</feature>
<dbReference type="InterPro" id="IPR036388">
    <property type="entry name" value="WH-like_DNA-bd_sf"/>
</dbReference>